<reference evidence="7" key="1">
    <citation type="submission" date="2020-10" db="EMBL/GenBank/DDBJ databases">
        <title>Bacterium isolated from coastal waters sediment.</title>
        <authorList>
            <person name="Chen R.-J."/>
            <person name="Lu D.-C."/>
            <person name="Zhu K.-L."/>
            <person name="Du Z.-J."/>
        </authorList>
    </citation>
    <scope>NUCLEOTIDE SEQUENCE</scope>
    <source>
        <strain evidence="7">N1Y112</strain>
    </source>
</reference>
<proteinExistence type="inferred from homology"/>
<dbReference type="InterPro" id="IPR029052">
    <property type="entry name" value="Metallo-depent_PP-like"/>
</dbReference>
<comment type="function">
    <text evidence="1 5">Hydrolyzes diadenosine 5',5'''-P1,P4-tetraphosphate to yield ADP.</text>
</comment>
<dbReference type="PANTHER" id="PTHR40942">
    <property type="match status" value="1"/>
</dbReference>
<dbReference type="GO" id="GO:0008803">
    <property type="term" value="F:bis(5'-nucleosyl)-tetraphosphatase (symmetrical) activity"/>
    <property type="evidence" value="ECO:0007669"/>
    <property type="project" value="UniProtKB-UniRule"/>
</dbReference>
<name>A0A8J7K665_9GAMM</name>
<evidence type="ECO:0000256" key="1">
    <source>
        <dbReference type="ARBA" id="ARBA00003413"/>
    </source>
</evidence>
<evidence type="ECO:0000313" key="8">
    <source>
        <dbReference type="Proteomes" id="UP000640333"/>
    </source>
</evidence>
<dbReference type="NCBIfam" id="NF001204">
    <property type="entry name" value="PRK00166.1"/>
    <property type="match status" value="1"/>
</dbReference>
<evidence type="ECO:0000256" key="4">
    <source>
        <dbReference type="ARBA" id="ARBA00049417"/>
    </source>
</evidence>
<protein>
    <recommendedName>
        <fullName evidence="5">Bis(5'-nucleosyl)-tetraphosphatase, symmetrical</fullName>
        <ecNumber evidence="5">3.6.1.41</ecNumber>
    </recommendedName>
    <alternativeName>
        <fullName evidence="5">Ap4A hydrolase</fullName>
    </alternativeName>
    <alternativeName>
        <fullName evidence="5">Diadenosine 5',5'''-P1,P4-tetraphosphate pyrophosphohydrolase</fullName>
    </alternativeName>
    <alternativeName>
        <fullName evidence="5">Diadenosine tetraphosphatase</fullName>
    </alternativeName>
</protein>
<dbReference type="EMBL" id="JADEYS010000003">
    <property type="protein sequence ID" value="MBE9396446.1"/>
    <property type="molecule type" value="Genomic_DNA"/>
</dbReference>
<dbReference type="PANTHER" id="PTHR40942:SF4">
    <property type="entry name" value="CYTOCHROME C5"/>
    <property type="match status" value="1"/>
</dbReference>
<keyword evidence="8" id="KW-1185">Reference proteome</keyword>
<gene>
    <name evidence="5" type="primary">apaH</name>
    <name evidence="7" type="ORF">IOQ59_04140</name>
</gene>
<dbReference type="RefSeq" id="WP_193951998.1">
    <property type="nucleotide sequence ID" value="NZ_JADEYS010000003.1"/>
</dbReference>
<evidence type="ECO:0000256" key="3">
    <source>
        <dbReference type="ARBA" id="ARBA00022801"/>
    </source>
</evidence>
<dbReference type="CDD" id="cd07422">
    <property type="entry name" value="MPP_ApaH"/>
    <property type="match status" value="1"/>
</dbReference>
<comment type="similarity">
    <text evidence="2 5">Belongs to the Ap4A hydrolase family.</text>
</comment>
<dbReference type="EC" id="3.6.1.41" evidence="5"/>
<dbReference type="InterPro" id="IPR004843">
    <property type="entry name" value="Calcineurin-like_PHP"/>
</dbReference>
<dbReference type="Gene3D" id="3.60.21.10">
    <property type="match status" value="1"/>
</dbReference>
<evidence type="ECO:0000256" key="2">
    <source>
        <dbReference type="ARBA" id="ARBA00005419"/>
    </source>
</evidence>
<evidence type="ECO:0000256" key="5">
    <source>
        <dbReference type="HAMAP-Rule" id="MF_00199"/>
    </source>
</evidence>
<dbReference type="InterPro" id="IPR004617">
    <property type="entry name" value="ApaH"/>
</dbReference>
<accession>A0A8J7K665</accession>
<evidence type="ECO:0000259" key="6">
    <source>
        <dbReference type="Pfam" id="PF00149"/>
    </source>
</evidence>
<sequence length="274" mass="31315">MSTYALGDIQGCFDQLLQLLERIEFNKNDCLWIAGDLVNRGPKSLETLRFLKSLGSQVRIVLGNHDLHLLAVHYGKTHQRRSDTLQPILDAPDRKELMDWLRQQPLLIVDETLGYAMAHAGIPPDWSLKNARKRSAEVEAVLKSDAAADYFEHMYGNKPDRWDSSLDGWDRLRVITNYLTRMRFCDKQGTLELKTKGSLDTQPKGYKPWFMHPRKADNLPILFGHWAALEGSADDENVFALDTGCVWGNQLTALRLEDRARFSCDCSALRKIEL</sequence>
<dbReference type="Pfam" id="PF00149">
    <property type="entry name" value="Metallophos"/>
    <property type="match status" value="1"/>
</dbReference>
<keyword evidence="3 5" id="KW-0378">Hydrolase</keyword>
<dbReference type="AlphaFoldDB" id="A0A8J7K665"/>
<dbReference type="Proteomes" id="UP000640333">
    <property type="component" value="Unassembled WGS sequence"/>
</dbReference>
<organism evidence="7 8">
    <name type="scientific">Pontibacterium sinense</name>
    <dbReference type="NCBI Taxonomy" id="2781979"/>
    <lineage>
        <taxon>Bacteria</taxon>
        <taxon>Pseudomonadati</taxon>
        <taxon>Pseudomonadota</taxon>
        <taxon>Gammaproteobacteria</taxon>
        <taxon>Oceanospirillales</taxon>
        <taxon>Oceanospirillaceae</taxon>
        <taxon>Pontibacterium</taxon>
    </lineage>
</organism>
<dbReference type="NCBIfam" id="TIGR00668">
    <property type="entry name" value="apaH"/>
    <property type="match status" value="1"/>
</dbReference>
<dbReference type="HAMAP" id="MF_00199">
    <property type="entry name" value="ApaH"/>
    <property type="match status" value="1"/>
</dbReference>
<feature type="domain" description="Calcineurin-like phosphoesterase" evidence="6">
    <location>
        <begin position="2"/>
        <end position="140"/>
    </location>
</feature>
<dbReference type="SUPFAM" id="SSF56300">
    <property type="entry name" value="Metallo-dependent phosphatases"/>
    <property type="match status" value="1"/>
</dbReference>
<comment type="caution">
    <text evidence="7">The sequence shown here is derived from an EMBL/GenBank/DDBJ whole genome shotgun (WGS) entry which is preliminary data.</text>
</comment>
<dbReference type="PIRSF" id="PIRSF000903">
    <property type="entry name" value="B5n-ttraPtase_sm"/>
    <property type="match status" value="1"/>
</dbReference>
<comment type="catalytic activity">
    <reaction evidence="4 5">
        <text>P(1),P(4)-bis(5'-adenosyl) tetraphosphate + H2O = 2 ADP + 2 H(+)</text>
        <dbReference type="Rhea" id="RHEA:24252"/>
        <dbReference type="ChEBI" id="CHEBI:15377"/>
        <dbReference type="ChEBI" id="CHEBI:15378"/>
        <dbReference type="ChEBI" id="CHEBI:58141"/>
        <dbReference type="ChEBI" id="CHEBI:456216"/>
        <dbReference type="EC" id="3.6.1.41"/>
    </reaction>
</comment>
<evidence type="ECO:0000313" key="7">
    <source>
        <dbReference type="EMBL" id="MBE9396446.1"/>
    </source>
</evidence>